<dbReference type="PANTHER" id="PTHR42929:SF1">
    <property type="entry name" value="INNER MEMBRANE ABC TRANSPORTER PERMEASE PROTEIN YDCU-RELATED"/>
    <property type="match status" value="1"/>
</dbReference>
<evidence type="ECO:0000256" key="7">
    <source>
        <dbReference type="ARBA" id="ARBA00023136"/>
    </source>
</evidence>
<evidence type="ECO:0000313" key="11">
    <source>
        <dbReference type="Proteomes" id="UP000054683"/>
    </source>
</evidence>
<gene>
    <name evidence="10" type="ORF">AWB69_03847</name>
</gene>
<keyword evidence="5 8" id="KW-0812">Transmembrane</keyword>
<evidence type="ECO:0000256" key="3">
    <source>
        <dbReference type="ARBA" id="ARBA00022448"/>
    </source>
</evidence>
<evidence type="ECO:0000256" key="8">
    <source>
        <dbReference type="RuleBase" id="RU363032"/>
    </source>
</evidence>
<evidence type="ECO:0000256" key="2">
    <source>
        <dbReference type="ARBA" id="ARBA00007069"/>
    </source>
</evidence>
<dbReference type="PANTHER" id="PTHR42929">
    <property type="entry name" value="INNER MEMBRANE ABC TRANSPORTER PERMEASE PROTEIN YDCU-RELATED-RELATED"/>
    <property type="match status" value="1"/>
</dbReference>
<evidence type="ECO:0000256" key="6">
    <source>
        <dbReference type="ARBA" id="ARBA00022989"/>
    </source>
</evidence>
<accession>A0A158H3W8</accession>
<evidence type="ECO:0000256" key="1">
    <source>
        <dbReference type="ARBA" id="ARBA00004651"/>
    </source>
</evidence>
<dbReference type="InterPro" id="IPR035906">
    <property type="entry name" value="MetI-like_sf"/>
</dbReference>
<feature type="transmembrane region" description="Helical" evidence="8">
    <location>
        <begin position="204"/>
        <end position="233"/>
    </location>
</feature>
<keyword evidence="7 8" id="KW-0472">Membrane</keyword>
<feature type="transmembrane region" description="Helical" evidence="8">
    <location>
        <begin position="111"/>
        <end position="133"/>
    </location>
</feature>
<comment type="subcellular location">
    <subcellularLocation>
        <location evidence="1 8">Cell membrane</location>
        <topology evidence="1 8">Multi-pass membrane protein</topology>
    </subcellularLocation>
</comment>
<reference evidence="10 11" key="1">
    <citation type="submission" date="2016-01" db="EMBL/GenBank/DDBJ databases">
        <authorList>
            <person name="Oliw E.H."/>
        </authorList>
    </citation>
    <scope>NUCLEOTIDE SEQUENCE [LARGE SCALE GENOMIC DNA]</scope>
    <source>
        <strain evidence="10">LMG 27134</strain>
    </source>
</reference>
<organism evidence="10 11">
    <name type="scientific">Caballeronia udeis</name>
    <dbReference type="NCBI Taxonomy" id="1232866"/>
    <lineage>
        <taxon>Bacteria</taxon>
        <taxon>Pseudomonadati</taxon>
        <taxon>Pseudomonadota</taxon>
        <taxon>Betaproteobacteria</taxon>
        <taxon>Burkholderiales</taxon>
        <taxon>Burkholderiaceae</taxon>
        <taxon>Caballeronia</taxon>
    </lineage>
</organism>
<feature type="transmembrane region" description="Helical" evidence="8">
    <location>
        <begin position="158"/>
        <end position="183"/>
    </location>
</feature>
<feature type="transmembrane region" description="Helical" evidence="8">
    <location>
        <begin position="21"/>
        <end position="44"/>
    </location>
</feature>
<evidence type="ECO:0000259" key="9">
    <source>
        <dbReference type="PROSITE" id="PS50928"/>
    </source>
</evidence>
<dbReference type="OrthoDB" id="9808619at2"/>
<dbReference type="RefSeq" id="WP_062087361.1">
    <property type="nucleotide sequence ID" value="NZ_FCOK02000024.1"/>
</dbReference>
<dbReference type="GO" id="GO:0055085">
    <property type="term" value="P:transmembrane transport"/>
    <property type="evidence" value="ECO:0007669"/>
    <property type="project" value="InterPro"/>
</dbReference>
<dbReference type="Gene3D" id="1.10.3720.10">
    <property type="entry name" value="MetI-like"/>
    <property type="match status" value="1"/>
</dbReference>
<dbReference type="GO" id="GO:0005886">
    <property type="term" value="C:plasma membrane"/>
    <property type="evidence" value="ECO:0007669"/>
    <property type="project" value="UniProtKB-SubCell"/>
</dbReference>
<feature type="transmembrane region" description="Helical" evidence="8">
    <location>
        <begin position="253"/>
        <end position="280"/>
    </location>
</feature>
<evidence type="ECO:0000313" key="10">
    <source>
        <dbReference type="EMBL" id="SAL38995.1"/>
    </source>
</evidence>
<dbReference type="SUPFAM" id="SSF161098">
    <property type="entry name" value="MetI-like"/>
    <property type="match status" value="1"/>
</dbReference>
<evidence type="ECO:0000256" key="5">
    <source>
        <dbReference type="ARBA" id="ARBA00022692"/>
    </source>
</evidence>
<proteinExistence type="inferred from homology"/>
<protein>
    <submittedName>
        <fullName evidence="10">Binding-protein-dependent transport systems inner membrane component</fullName>
    </submittedName>
</protein>
<keyword evidence="3 8" id="KW-0813">Transport</keyword>
<dbReference type="AlphaFoldDB" id="A0A158H3W8"/>
<dbReference type="CDD" id="cd06261">
    <property type="entry name" value="TM_PBP2"/>
    <property type="match status" value="1"/>
</dbReference>
<dbReference type="InterPro" id="IPR000515">
    <property type="entry name" value="MetI-like"/>
</dbReference>
<keyword evidence="6 8" id="KW-1133">Transmembrane helix</keyword>
<dbReference type="Proteomes" id="UP000054683">
    <property type="component" value="Unassembled WGS sequence"/>
</dbReference>
<feature type="transmembrane region" description="Helical" evidence="8">
    <location>
        <begin position="78"/>
        <end position="99"/>
    </location>
</feature>
<comment type="similarity">
    <text evidence="2">Belongs to the binding-protein-dependent transport system permease family. CysTW subfamily.</text>
</comment>
<keyword evidence="4" id="KW-1003">Cell membrane</keyword>
<dbReference type="PROSITE" id="PS50928">
    <property type="entry name" value="ABC_TM1"/>
    <property type="match status" value="1"/>
</dbReference>
<dbReference type="EMBL" id="FCOK02000024">
    <property type="protein sequence ID" value="SAL38995.1"/>
    <property type="molecule type" value="Genomic_DNA"/>
</dbReference>
<dbReference type="Pfam" id="PF00528">
    <property type="entry name" value="BPD_transp_1"/>
    <property type="match status" value="1"/>
</dbReference>
<sequence>MKFALSSPQGRPLVRAMTLAGPAYVWLLLAVFLPLSVMLFYSFMSDVPTSGGNWSLTFQNYLTFFDEPLYRKLMVRSLGLSAQVTLICTVLGFPCAYMLAKVIRGRTREALFLLIILPFWSNGLVRIFSWNMVLRSGGVVDWVLNHLWPWTVNTDLMFSYPAIVIGLVHSYLPYSVLTAYLSLQAIDDSLIEAARSMGAGRLTILLRLILPLAMPGMLAGAVLTFVPVVGAFMEPRLLGGRKGTFIGTVIEDQFVAVFNWPLGAALSFTLLALVLAILFAGMRLSRRKDN</sequence>
<name>A0A158H3W8_9BURK</name>
<feature type="domain" description="ABC transmembrane type-1" evidence="9">
    <location>
        <begin position="74"/>
        <end position="279"/>
    </location>
</feature>
<evidence type="ECO:0000256" key="4">
    <source>
        <dbReference type="ARBA" id="ARBA00022475"/>
    </source>
</evidence>